<dbReference type="InterPro" id="IPR003615">
    <property type="entry name" value="HNH_nuc"/>
</dbReference>
<organism evidence="2 3">
    <name type="scientific">Nocardioides aestuarii</name>
    <dbReference type="NCBI Taxonomy" id="252231"/>
    <lineage>
        <taxon>Bacteria</taxon>
        <taxon>Bacillati</taxon>
        <taxon>Actinomycetota</taxon>
        <taxon>Actinomycetes</taxon>
        <taxon>Propionibacteriales</taxon>
        <taxon>Nocardioidaceae</taxon>
        <taxon>Nocardioides</taxon>
    </lineage>
</organism>
<dbReference type="Gene3D" id="1.10.30.50">
    <property type="match status" value="1"/>
</dbReference>
<dbReference type="RefSeq" id="WP_343919229.1">
    <property type="nucleotide sequence ID" value="NZ_BAAAJT010000002.1"/>
</dbReference>
<comment type="caution">
    <text evidence="2">The sequence shown here is derived from an EMBL/GenBank/DDBJ whole genome shotgun (WGS) entry which is preliminary data.</text>
</comment>
<accession>A0ABW4TRX7</accession>
<evidence type="ECO:0000313" key="3">
    <source>
        <dbReference type="Proteomes" id="UP001597351"/>
    </source>
</evidence>
<proteinExistence type="predicted"/>
<evidence type="ECO:0000259" key="1">
    <source>
        <dbReference type="SMART" id="SM00507"/>
    </source>
</evidence>
<dbReference type="Pfam" id="PF02720">
    <property type="entry name" value="DUF222"/>
    <property type="match status" value="1"/>
</dbReference>
<reference evidence="3" key="1">
    <citation type="journal article" date="2019" name="Int. J. Syst. Evol. Microbiol.">
        <title>The Global Catalogue of Microorganisms (GCM) 10K type strain sequencing project: providing services to taxonomists for standard genome sequencing and annotation.</title>
        <authorList>
            <consortium name="The Broad Institute Genomics Platform"/>
            <consortium name="The Broad Institute Genome Sequencing Center for Infectious Disease"/>
            <person name="Wu L."/>
            <person name="Ma J."/>
        </authorList>
    </citation>
    <scope>NUCLEOTIDE SEQUENCE [LARGE SCALE GENOMIC DNA]</scope>
    <source>
        <strain evidence="3">CGMCC 1.12477</strain>
    </source>
</reference>
<dbReference type="SMART" id="SM00507">
    <property type="entry name" value="HNHc"/>
    <property type="match status" value="1"/>
</dbReference>
<protein>
    <submittedName>
        <fullName evidence="2">DUF222 domain-containing protein</fullName>
    </submittedName>
</protein>
<gene>
    <name evidence="2" type="ORF">ACFSDE_13455</name>
</gene>
<dbReference type="CDD" id="cd00085">
    <property type="entry name" value="HNHc"/>
    <property type="match status" value="1"/>
</dbReference>
<dbReference type="InterPro" id="IPR003870">
    <property type="entry name" value="DUF222"/>
</dbReference>
<evidence type="ECO:0000313" key="2">
    <source>
        <dbReference type="EMBL" id="MFD1947801.1"/>
    </source>
</evidence>
<keyword evidence="3" id="KW-1185">Reference proteome</keyword>
<name>A0ABW4TRX7_9ACTN</name>
<dbReference type="Proteomes" id="UP001597351">
    <property type="component" value="Unassembled WGS sequence"/>
</dbReference>
<sequence length="419" mass="45568">MSQAAIPLEHPIERCVSAIGAALDDAAGSQATYLPTSAKRRALVDLSRQIARLEGLRASVLAASADVADEVSARNPGAWLAHAARLERSDGRRLQRLGEALDERYDVLASALAVGDVSRAQAEVIATALDALPSDPDPSLLGRAEAHLVEQAADFGPRELRTLGQRVLEVLAPEVAEEIERQAIERGERRACRLMRVTRRDLGDGLVRITADLPVLHADLLYTQLHAYASPRRDHLENIDRRDPTTGERLPYSLLLAQGFCSLLERLPSTASPAHGGVAATVVVTLDHDKLTTDLATAGLSTGTRISAGEARRLACNTGIIPVVLGGGSRPLDVGRKKRFHDSAMRLAMGLRDQTCRAEGCDIPADWCEAHHLTPWSKGGGTSVDEGVLYCGWHHHRAHDPRYDMKRLPNGDYRFHRRT</sequence>
<dbReference type="EMBL" id="JBHUGD010000003">
    <property type="protein sequence ID" value="MFD1947801.1"/>
    <property type="molecule type" value="Genomic_DNA"/>
</dbReference>
<feature type="domain" description="HNH nuclease" evidence="1">
    <location>
        <begin position="344"/>
        <end position="397"/>
    </location>
</feature>